<accession>A0ABT3E3J1</accession>
<evidence type="ECO:0000313" key="2">
    <source>
        <dbReference type="Proteomes" id="UP001526225"/>
    </source>
</evidence>
<evidence type="ECO:0000313" key="1">
    <source>
        <dbReference type="EMBL" id="MCW0952983.1"/>
    </source>
</evidence>
<proteinExistence type="predicted"/>
<dbReference type="EMBL" id="JAOZFE010000002">
    <property type="protein sequence ID" value="MCW0952983.1"/>
    <property type="molecule type" value="Genomic_DNA"/>
</dbReference>
<dbReference type="Proteomes" id="UP001526225">
    <property type="component" value="Unassembled WGS sequence"/>
</dbReference>
<keyword evidence="2" id="KW-1185">Reference proteome</keyword>
<sequence>MKALLKDLLNKAAVINHAEIGIKKEKRIANQETTDDKTVTPTQEADQVLKKYKKKFMI</sequence>
<comment type="caution">
    <text evidence="1">The sequence shown here is derived from an EMBL/GenBank/DDBJ whole genome shotgun (WGS) entry which is preliminary data.</text>
</comment>
<gene>
    <name evidence="1" type="ORF">OIT44_02715</name>
</gene>
<protein>
    <submittedName>
        <fullName evidence="1">Uncharacterized protein</fullName>
    </submittedName>
</protein>
<organism evidence="1 2">
    <name type="scientific">Weissella ceti</name>
    <dbReference type="NCBI Taxonomy" id="759620"/>
    <lineage>
        <taxon>Bacteria</taxon>
        <taxon>Bacillati</taxon>
        <taxon>Bacillota</taxon>
        <taxon>Bacilli</taxon>
        <taxon>Lactobacillales</taxon>
        <taxon>Lactobacillaceae</taxon>
        <taxon>Weissella</taxon>
    </lineage>
</organism>
<dbReference type="RefSeq" id="WP_213408309.1">
    <property type="nucleotide sequence ID" value="NZ_CP074441.1"/>
</dbReference>
<reference evidence="1 2" key="1">
    <citation type="submission" date="2022-10" db="EMBL/GenBank/DDBJ databases">
        <title>Weissella fermenti sp. nov., isolated from fermented cabbage.</title>
        <authorList>
            <person name="Lee J.K."/>
            <person name="Baek J.H."/>
            <person name="Choi D.G."/>
            <person name="Kim J.M."/>
            <person name="Jeon C.O."/>
        </authorList>
    </citation>
    <scope>NUCLEOTIDE SEQUENCE [LARGE SCALE GENOMIC DNA]</scope>
    <source>
        <strain evidence="1 2">KACC 18534</strain>
    </source>
</reference>
<name>A0ABT3E3J1_9LACO</name>